<comment type="subcellular location">
    <subcellularLocation>
        <location evidence="1">Cell membrane</location>
        <topology evidence="1">Multi-pass membrane protein</topology>
    </subcellularLocation>
</comment>
<keyword evidence="12" id="KW-1185">Reference proteome</keyword>
<dbReference type="GO" id="GO:0071880">
    <property type="term" value="P:adenylate cyclase-activating adrenergic receptor signaling pathway"/>
    <property type="evidence" value="ECO:0007669"/>
    <property type="project" value="TreeGrafter"/>
</dbReference>
<keyword evidence="8" id="KW-0807">Transducer</keyword>
<keyword evidence="6 9" id="KW-0472">Membrane</keyword>
<dbReference type="Gene3D" id="1.20.1070.10">
    <property type="entry name" value="Rhodopsin 7-helix transmembrane proteins"/>
    <property type="match status" value="1"/>
</dbReference>
<evidence type="ECO:0000313" key="11">
    <source>
        <dbReference type="EMBL" id="CAF0932383.1"/>
    </source>
</evidence>
<evidence type="ECO:0000256" key="5">
    <source>
        <dbReference type="ARBA" id="ARBA00023040"/>
    </source>
</evidence>
<evidence type="ECO:0000256" key="3">
    <source>
        <dbReference type="ARBA" id="ARBA00022692"/>
    </source>
</evidence>
<keyword evidence="7" id="KW-0675">Receptor</keyword>
<proteinExistence type="predicted"/>
<feature type="transmembrane region" description="Helical" evidence="9">
    <location>
        <begin position="17"/>
        <end position="43"/>
    </location>
</feature>
<organism evidence="11 12">
    <name type="scientific">Brachionus calyciflorus</name>
    <dbReference type="NCBI Taxonomy" id="104777"/>
    <lineage>
        <taxon>Eukaryota</taxon>
        <taxon>Metazoa</taxon>
        <taxon>Spiralia</taxon>
        <taxon>Gnathifera</taxon>
        <taxon>Rotifera</taxon>
        <taxon>Eurotatoria</taxon>
        <taxon>Monogononta</taxon>
        <taxon>Pseudotrocha</taxon>
        <taxon>Ploima</taxon>
        <taxon>Brachionidae</taxon>
        <taxon>Brachionus</taxon>
    </lineage>
</organism>
<evidence type="ECO:0000256" key="6">
    <source>
        <dbReference type="ARBA" id="ARBA00023136"/>
    </source>
</evidence>
<feature type="transmembrane region" description="Helical" evidence="9">
    <location>
        <begin position="374"/>
        <end position="393"/>
    </location>
</feature>
<feature type="transmembrane region" description="Helical" evidence="9">
    <location>
        <begin position="133"/>
        <end position="158"/>
    </location>
</feature>
<dbReference type="InterPro" id="IPR017452">
    <property type="entry name" value="GPCR_Rhodpsn_7TM"/>
</dbReference>
<evidence type="ECO:0000259" key="10">
    <source>
        <dbReference type="PROSITE" id="PS50262"/>
    </source>
</evidence>
<feature type="transmembrane region" description="Helical" evidence="9">
    <location>
        <begin position="178"/>
        <end position="203"/>
    </location>
</feature>
<dbReference type="PROSITE" id="PS50262">
    <property type="entry name" value="G_PROTEIN_RECEP_F1_2"/>
    <property type="match status" value="1"/>
</dbReference>
<keyword evidence="5" id="KW-0297">G-protein coupled receptor</keyword>
<keyword evidence="3 9" id="KW-0812">Transmembrane</keyword>
<evidence type="ECO:0000313" key="12">
    <source>
        <dbReference type="Proteomes" id="UP000663879"/>
    </source>
</evidence>
<feature type="domain" description="G-protein coupled receptors family 1 profile" evidence="10">
    <location>
        <begin position="33"/>
        <end position="390"/>
    </location>
</feature>
<dbReference type="GO" id="GO:0004930">
    <property type="term" value="F:G protein-coupled receptor activity"/>
    <property type="evidence" value="ECO:0007669"/>
    <property type="project" value="UniProtKB-KW"/>
</dbReference>
<protein>
    <recommendedName>
        <fullName evidence="10">G-protein coupled receptors family 1 profile domain-containing protein</fullName>
    </recommendedName>
</protein>
<evidence type="ECO:0000256" key="2">
    <source>
        <dbReference type="ARBA" id="ARBA00022475"/>
    </source>
</evidence>
<dbReference type="OrthoDB" id="10044919at2759"/>
<comment type="caution">
    <text evidence="11">The sequence shown here is derived from an EMBL/GenBank/DDBJ whole genome shotgun (WGS) entry which is preliminary data.</text>
</comment>
<evidence type="ECO:0000256" key="7">
    <source>
        <dbReference type="ARBA" id="ARBA00023170"/>
    </source>
</evidence>
<feature type="transmembrane region" description="Helical" evidence="9">
    <location>
        <begin position="55"/>
        <end position="79"/>
    </location>
</feature>
<evidence type="ECO:0000256" key="9">
    <source>
        <dbReference type="SAM" id="Phobius"/>
    </source>
</evidence>
<dbReference type="EMBL" id="CAJNOC010002426">
    <property type="protein sequence ID" value="CAF0932383.1"/>
    <property type="molecule type" value="Genomic_DNA"/>
</dbReference>
<dbReference type="Pfam" id="PF00001">
    <property type="entry name" value="7tm_1"/>
    <property type="match status" value="1"/>
</dbReference>
<evidence type="ECO:0000256" key="1">
    <source>
        <dbReference type="ARBA" id="ARBA00004651"/>
    </source>
</evidence>
<keyword evidence="4 9" id="KW-1133">Transmembrane helix</keyword>
<dbReference type="PANTHER" id="PTHR24248:SF120">
    <property type="entry name" value="G-PROTEIN COUPLED RECEPTORS FAMILY 1 PROFILE DOMAIN-CONTAINING PROTEIN"/>
    <property type="match status" value="1"/>
</dbReference>
<name>A0A814BWM8_9BILA</name>
<dbReference type="InterPro" id="IPR000276">
    <property type="entry name" value="GPCR_Rhodpsn"/>
</dbReference>
<evidence type="ECO:0000256" key="4">
    <source>
        <dbReference type="ARBA" id="ARBA00022989"/>
    </source>
</evidence>
<evidence type="ECO:0000256" key="8">
    <source>
        <dbReference type="ARBA" id="ARBA00023224"/>
    </source>
</evidence>
<feature type="transmembrane region" description="Helical" evidence="9">
    <location>
        <begin position="91"/>
        <end position="112"/>
    </location>
</feature>
<dbReference type="PRINTS" id="PR00237">
    <property type="entry name" value="GPCRRHODOPSN"/>
</dbReference>
<gene>
    <name evidence="11" type="ORF">OXX778_LOCUS12979</name>
</gene>
<dbReference type="GO" id="GO:0043410">
    <property type="term" value="P:positive regulation of MAPK cascade"/>
    <property type="evidence" value="ECO:0007669"/>
    <property type="project" value="TreeGrafter"/>
</dbReference>
<dbReference type="GO" id="GO:0005886">
    <property type="term" value="C:plasma membrane"/>
    <property type="evidence" value="ECO:0007669"/>
    <property type="project" value="UniProtKB-SubCell"/>
</dbReference>
<dbReference type="PANTHER" id="PTHR24248">
    <property type="entry name" value="ADRENERGIC RECEPTOR-RELATED G-PROTEIN COUPLED RECEPTOR"/>
    <property type="match status" value="1"/>
</dbReference>
<reference evidence="11" key="1">
    <citation type="submission" date="2021-02" db="EMBL/GenBank/DDBJ databases">
        <authorList>
            <person name="Nowell W R."/>
        </authorList>
    </citation>
    <scope>NUCLEOTIDE SEQUENCE</scope>
    <source>
        <strain evidence="11">Ploen Becks lab</strain>
    </source>
</reference>
<keyword evidence="2" id="KW-1003">Cell membrane</keyword>
<accession>A0A814BWM8</accession>
<dbReference type="AlphaFoldDB" id="A0A814BWM8"/>
<sequence length="411" mass="47695">MNSIPSFFYVLIDGSNLIVFIIGCFVILVTICLNLFVVFTVVSDKSMRNYTNIQFASMSCADTLVGSIAMPLLLVSTLYDYWPFSEDMCVLFIIGDFVGGNISMITLTIISYHRLKCIKKPFGVIKKTHFESLLPSLFLWPIIFLFWTIPTIIIVKNLNIKNSYMNRRDCYYKYSLEYVIIVDLIAYILPIFLLMFFQISIYVSLKNKKKLMNPVNFNKLLNNEAIEPDCATSSSWSTYSLPSHMIESENMTRSAKIFSRSNTINTFEKNKAKNNILNNRIIEGVVSTSVQVGQVKKEKRLSSFRKKSEDLLSLQKSIKNQQHLLFSNNYKKNQKAFRTLFFVTCSLIVLWFPWMVSWPIDAYCNCVPRGFYALTYWLEYLNSLVNSVILIAGNQHFRRKFLLLFKKNIQN</sequence>
<feature type="transmembrane region" description="Helical" evidence="9">
    <location>
        <begin position="336"/>
        <end position="354"/>
    </location>
</feature>
<dbReference type="SUPFAM" id="SSF81321">
    <property type="entry name" value="Family A G protein-coupled receptor-like"/>
    <property type="match status" value="1"/>
</dbReference>
<dbReference type="Proteomes" id="UP000663879">
    <property type="component" value="Unassembled WGS sequence"/>
</dbReference>